<dbReference type="InterPro" id="IPR005162">
    <property type="entry name" value="Retrotrans_gag_dom"/>
</dbReference>
<feature type="compositionally biased region" description="Pro residues" evidence="1">
    <location>
        <begin position="14"/>
        <end position="23"/>
    </location>
</feature>
<dbReference type="PANTHER" id="PTHR33223:SF10">
    <property type="entry name" value="AMINOTRANSFERASE-LIKE PLANT MOBILE DOMAIN-CONTAINING PROTEIN"/>
    <property type="match status" value="1"/>
</dbReference>
<proteinExistence type="predicted"/>
<dbReference type="Proteomes" id="UP001418222">
    <property type="component" value="Unassembled WGS sequence"/>
</dbReference>
<dbReference type="PANTHER" id="PTHR33223">
    <property type="entry name" value="CCHC-TYPE DOMAIN-CONTAINING PROTEIN"/>
    <property type="match status" value="1"/>
</dbReference>
<feature type="region of interest" description="Disordered" evidence="1">
    <location>
        <begin position="1"/>
        <end position="26"/>
    </location>
</feature>
<feature type="domain" description="Retrotransposon gag" evidence="2">
    <location>
        <begin position="165"/>
        <end position="256"/>
    </location>
</feature>
<dbReference type="EMBL" id="JBBWWQ010000003">
    <property type="protein sequence ID" value="KAK8951740.1"/>
    <property type="molecule type" value="Genomic_DNA"/>
</dbReference>
<keyword evidence="4" id="KW-1185">Reference proteome</keyword>
<comment type="caution">
    <text evidence="3">The sequence shown here is derived from an EMBL/GenBank/DDBJ whole genome shotgun (WGS) entry which is preliminary data.</text>
</comment>
<sequence length="624" mass="70533">MTGEEGQGSGRGSSPPPPPPPAASVPAELREEILGLVRTALGMRAESATPAVPVVAAPALGDDAPLRRPGKEPAERGEREFQGRVLFPGSAAEYHFGETAGREFPSRPAEGGSPFSEFVSSAPVPEGFREPEMTYYSGRGDPVHHIQWFEDMVSIRQMSDGFKCRLFAITLREKAREWFHQLPTGSIYCFEDLRRGFMLRFTTSKKRKKEAESLFRIKQRVGETLGSYLDRFQEELSQVQEMPGHTMMVAFTLGLQSGFFAMELKRSPPVSFEALLERAAREADMEAAHPEFARRLAKWAVEEERPRGGRIQEERRAEPRQREQPQQHPQPRWVRPEQTHRLGWRPEWQDQAPRRGYQGGDNCQGGRGQYNPQGGRQGQRPPLPDQEEAMAIAMRGRRRGQPRRRREVRVDLPYCDFHQEEGHLTSTCPEFLEMRGRREQQPQDHQEVWIEEIRPREEGDRCEDRVDVGTRGRIGAIHGGAEIEASRKSSLHTMYRRSVGSTSQSPPPEEKITFSREDLPGHEDPFCDALVIQTAIEDFTVSRFLVDNGSSVNVIFKKAFDAMKVEARRVFITVQARQPAGPSWHRRPTSSPDPGPLLAVSLSHSSLQANAPQPLSIQAGCWWP</sequence>
<evidence type="ECO:0000313" key="4">
    <source>
        <dbReference type="Proteomes" id="UP001418222"/>
    </source>
</evidence>
<feature type="compositionally biased region" description="Gly residues" evidence="1">
    <location>
        <begin position="1"/>
        <end position="11"/>
    </location>
</feature>
<feature type="compositionally biased region" description="Basic and acidic residues" evidence="1">
    <location>
        <begin position="303"/>
        <end position="325"/>
    </location>
</feature>
<dbReference type="Pfam" id="PF03732">
    <property type="entry name" value="Retrotrans_gag"/>
    <property type="match status" value="1"/>
</dbReference>
<evidence type="ECO:0000259" key="2">
    <source>
        <dbReference type="Pfam" id="PF03732"/>
    </source>
</evidence>
<organism evidence="3 4">
    <name type="scientific">Platanthera zijinensis</name>
    <dbReference type="NCBI Taxonomy" id="2320716"/>
    <lineage>
        <taxon>Eukaryota</taxon>
        <taxon>Viridiplantae</taxon>
        <taxon>Streptophyta</taxon>
        <taxon>Embryophyta</taxon>
        <taxon>Tracheophyta</taxon>
        <taxon>Spermatophyta</taxon>
        <taxon>Magnoliopsida</taxon>
        <taxon>Liliopsida</taxon>
        <taxon>Asparagales</taxon>
        <taxon>Orchidaceae</taxon>
        <taxon>Orchidoideae</taxon>
        <taxon>Orchideae</taxon>
        <taxon>Orchidinae</taxon>
        <taxon>Platanthera</taxon>
    </lineage>
</organism>
<feature type="compositionally biased region" description="Gly residues" evidence="1">
    <location>
        <begin position="357"/>
        <end position="368"/>
    </location>
</feature>
<feature type="region of interest" description="Disordered" evidence="1">
    <location>
        <begin position="303"/>
        <end position="383"/>
    </location>
</feature>
<accession>A0AAP0BXW9</accession>
<evidence type="ECO:0000256" key="1">
    <source>
        <dbReference type="SAM" id="MobiDB-lite"/>
    </source>
</evidence>
<evidence type="ECO:0000313" key="3">
    <source>
        <dbReference type="EMBL" id="KAK8951740.1"/>
    </source>
</evidence>
<protein>
    <recommendedName>
        <fullName evidence="2">Retrotransposon gag domain-containing protein</fullName>
    </recommendedName>
</protein>
<dbReference type="AlphaFoldDB" id="A0AAP0BXW9"/>
<reference evidence="3 4" key="1">
    <citation type="journal article" date="2022" name="Nat. Plants">
        <title>Genomes of leafy and leafless Platanthera orchids illuminate the evolution of mycoheterotrophy.</title>
        <authorList>
            <person name="Li M.H."/>
            <person name="Liu K.W."/>
            <person name="Li Z."/>
            <person name="Lu H.C."/>
            <person name="Ye Q.L."/>
            <person name="Zhang D."/>
            <person name="Wang J.Y."/>
            <person name="Li Y.F."/>
            <person name="Zhong Z.M."/>
            <person name="Liu X."/>
            <person name="Yu X."/>
            <person name="Liu D.K."/>
            <person name="Tu X.D."/>
            <person name="Liu B."/>
            <person name="Hao Y."/>
            <person name="Liao X.Y."/>
            <person name="Jiang Y.T."/>
            <person name="Sun W.H."/>
            <person name="Chen J."/>
            <person name="Chen Y.Q."/>
            <person name="Ai Y."/>
            <person name="Zhai J.W."/>
            <person name="Wu S.S."/>
            <person name="Zhou Z."/>
            <person name="Hsiao Y.Y."/>
            <person name="Wu W.L."/>
            <person name="Chen Y.Y."/>
            <person name="Lin Y.F."/>
            <person name="Hsu J.L."/>
            <person name="Li C.Y."/>
            <person name="Wang Z.W."/>
            <person name="Zhao X."/>
            <person name="Zhong W.Y."/>
            <person name="Ma X.K."/>
            <person name="Ma L."/>
            <person name="Huang J."/>
            <person name="Chen G.Z."/>
            <person name="Huang M.Z."/>
            <person name="Huang L."/>
            <person name="Peng D.H."/>
            <person name="Luo Y.B."/>
            <person name="Zou S.Q."/>
            <person name="Chen S.P."/>
            <person name="Lan S."/>
            <person name="Tsai W.C."/>
            <person name="Van de Peer Y."/>
            <person name="Liu Z.J."/>
        </authorList>
    </citation>
    <scope>NUCLEOTIDE SEQUENCE [LARGE SCALE GENOMIC DNA]</scope>
    <source>
        <strain evidence="3">Lor287</strain>
    </source>
</reference>
<name>A0AAP0BXW9_9ASPA</name>
<gene>
    <name evidence="3" type="ORF">KSP39_PZI003777</name>
</gene>